<feature type="compositionally biased region" description="Polar residues" evidence="1">
    <location>
        <begin position="32"/>
        <end position="48"/>
    </location>
</feature>
<dbReference type="Proteomes" id="UP000597762">
    <property type="component" value="Unassembled WGS sequence"/>
</dbReference>
<dbReference type="OrthoDB" id="6246804at2759"/>
<name>A0A812CKM7_ACAPH</name>
<comment type="caution">
    <text evidence="2">The sequence shown here is derived from an EMBL/GenBank/DDBJ whole genome shotgun (WGS) entry which is preliminary data.</text>
</comment>
<accession>A0A812CKM7</accession>
<evidence type="ECO:0000313" key="2">
    <source>
        <dbReference type="EMBL" id="CAE1274504.1"/>
    </source>
</evidence>
<feature type="compositionally biased region" description="Polar residues" evidence="1">
    <location>
        <begin position="60"/>
        <end position="69"/>
    </location>
</feature>
<evidence type="ECO:0000313" key="3">
    <source>
        <dbReference type="Proteomes" id="UP000597762"/>
    </source>
</evidence>
<proteinExistence type="predicted"/>
<gene>
    <name evidence="2" type="ORF">SPHA_38907</name>
</gene>
<reference evidence="2" key="1">
    <citation type="submission" date="2021-01" db="EMBL/GenBank/DDBJ databases">
        <authorList>
            <person name="Li R."/>
            <person name="Bekaert M."/>
        </authorList>
    </citation>
    <scope>NUCLEOTIDE SEQUENCE</scope>
    <source>
        <strain evidence="2">Farmed</strain>
    </source>
</reference>
<protein>
    <submittedName>
        <fullName evidence="2">Uncharacterized protein</fullName>
    </submittedName>
</protein>
<organism evidence="2 3">
    <name type="scientific">Acanthosepion pharaonis</name>
    <name type="common">Pharaoh cuttlefish</name>
    <name type="synonym">Sepia pharaonis</name>
    <dbReference type="NCBI Taxonomy" id="158019"/>
    <lineage>
        <taxon>Eukaryota</taxon>
        <taxon>Metazoa</taxon>
        <taxon>Spiralia</taxon>
        <taxon>Lophotrochozoa</taxon>
        <taxon>Mollusca</taxon>
        <taxon>Cephalopoda</taxon>
        <taxon>Coleoidea</taxon>
        <taxon>Decapodiformes</taxon>
        <taxon>Sepiida</taxon>
        <taxon>Sepiina</taxon>
        <taxon>Sepiidae</taxon>
        <taxon>Acanthosepion</taxon>
    </lineage>
</organism>
<dbReference type="AlphaFoldDB" id="A0A812CKM7"/>
<keyword evidence="3" id="KW-1185">Reference proteome</keyword>
<sequence>MQTDGLLPLSESTDSNSEEDDTENANDRQNIKRSSTATESILSTSTKECSSKAPPHTVLYESSSSTEIASKTIERPTITTRQPWLSGNTSHNVEYRRALRCNDILEYRRLNIARYISFKANSEPYLDNEAAKLENQTRRNDHSLIYCLLRSACCGPQKKVTHIWPRDGVIIVALPTGVSTSSNPSNVSAQPQFLQCRRHHHRLQQ</sequence>
<evidence type="ECO:0000256" key="1">
    <source>
        <dbReference type="SAM" id="MobiDB-lite"/>
    </source>
</evidence>
<feature type="region of interest" description="Disordered" evidence="1">
    <location>
        <begin position="1"/>
        <end position="75"/>
    </location>
</feature>
<dbReference type="EMBL" id="CAHIKZ030001789">
    <property type="protein sequence ID" value="CAE1274504.1"/>
    <property type="molecule type" value="Genomic_DNA"/>
</dbReference>